<evidence type="ECO:0000313" key="4">
    <source>
        <dbReference type="EMBL" id="GEW29064.1"/>
    </source>
</evidence>
<dbReference type="GO" id="GO:0003964">
    <property type="term" value="F:RNA-directed DNA polymerase activity"/>
    <property type="evidence" value="ECO:0007669"/>
    <property type="project" value="UniProtKB-KW"/>
</dbReference>
<dbReference type="PANTHER" id="PTHR33710:SF64">
    <property type="entry name" value="ENDONUCLEASE_EXONUCLEASE_PHOSPHATASE DOMAIN-CONTAINING PROTEIN"/>
    <property type="match status" value="1"/>
</dbReference>
<dbReference type="PANTHER" id="PTHR33710">
    <property type="entry name" value="BNAC02G09200D PROTEIN"/>
    <property type="match status" value="1"/>
</dbReference>
<accession>A0A699GTT2</accession>
<feature type="compositionally biased region" description="Polar residues" evidence="2">
    <location>
        <begin position="526"/>
        <end position="548"/>
    </location>
</feature>
<dbReference type="AlphaFoldDB" id="A0A699GTT2"/>
<dbReference type="InterPro" id="IPR036875">
    <property type="entry name" value="Znf_CCHC_sf"/>
</dbReference>
<evidence type="ECO:0000256" key="1">
    <source>
        <dbReference type="PROSITE-ProRule" id="PRU00047"/>
    </source>
</evidence>
<dbReference type="InterPro" id="IPR001878">
    <property type="entry name" value="Znf_CCHC"/>
</dbReference>
<dbReference type="GO" id="GO:0003676">
    <property type="term" value="F:nucleic acid binding"/>
    <property type="evidence" value="ECO:0007669"/>
    <property type="project" value="InterPro"/>
</dbReference>
<evidence type="ECO:0000256" key="2">
    <source>
        <dbReference type="SAM" id="MobiDB-lite"/>
    </source>
</evidence>
<protein>
    <submittedName>
        <fullName evidence="4">RNA-directed DNA polymerase, eukaryota, reverse transcriptase zinc-binding domain protein</fullName>
    </submittedName>
</protein>
<feature type="domain" description="CCHC-type" evidence="3">
    <location>
        <begin position="555"/>
        <end position="570"/>
    </location>
</feature>
<keyword evidence="1" id="KW-0479">Metal-binding</keyword>
<keyword evidence="1" id="KW-0862">Zinc</keyword>
<dbReference type="Gene3D" id="4.10.60.10">
    <property type="entry name" value="Zinc finger, CCHC-type"/>
    <property type="match status" value="1"/>
</dbReference>
<keyword evidence="1" id="KW-0863">Zinc-finger</keyword>
<dbReference type="InterPro" id="IPR036691">
    <property type="entry name" value="Endo/exonu/phosph_ase_sf"/>
</dbReference>
<keyword evidence="4" id="KW-0695">RNA-directed DNA polymerase</keyword>
<feature type="region of interest" description="Disordered" evidence="2">
    <location>
        <begin position="516"/>
        <end position="548"/>
    </location>
</feature>
<gene>
    <name evidence="4" type="ORF">Tci_201040</name>
</gene>
<name>A0A699GTT2_TANCI</name>
<feature type="region of interest" description="Disordered" evidence="2">
    <location>
        <begin position="823"/>
        <end position="845"/>
    </location>
</feature>
<dbReference type="SMART" id="SM00343">
    <property type="entry name" value="ZnF_C2HC"/>
    <property type="match status" value="1"/>
</dbReference>
<reference evidence="4" key="1">
    <citation type="journal article" date="2019" name="Sci. Rep.">
        <title>Draft genome of Tanacetum cinerariifolium, the natural source of mosquito coil.</title>
        <authorList>
            <person name="Yamashiro T."/>
            <person name="Shiraishi A."/>
            <person name="Satake H."/>
            <person name="Nakayama K."/>
        </authorList>
    </citation>
    <scope>NUCLEOTIDE SEQUENCE</scope>
</reference>
<dbReference type="EMBL" id="BKCJ010052403">
    <property type="protein sequence ID" value="GEW29064.1"/>
    <property type="molecule type" value="Genomic_DNA"/>
</dbReference>
<proteinExistence type="predicted"/>
<dbReference type="SUPFAM" id="SSF57756">
    <property type="entry name" value="Retrovirus zinc finger-like domains"/>
    <property type="match status" value="1"/>
</dbReference>
<evidence type="ECO:0000259" key="3">
    <source>
        <dbReference type="PROSITE" id="PS50158"/>
    </source>
</evidence>
<dbReference type="GO" id="GO:0008270">
    <property type="term" value="F:zinc ion binding"/>
    <property type="evidence" value="ECO:0007669"/>
    <property type="project" value="UniProtKB-KW"/>
</dbReference>
<comment type="caution">
    <text evidence="4">The sequence shown here is derived from an EMBL/GenBank/DDBJ whole genome shotgun (WGS) entry which is preliminary data.</text>
</comment>
<dbReference type="SUPFAM" id="SSF56219">
    <property type="entry name" value="DNase I-like"/>
    <property type="match status" value="1"/>
</dbReference>
<keyword evidence="4" id="KW-0548">Nucleotidyltransferase</keyword>
<dbReference type="Gene3D" id="3.60.10.10">
    <property type="entry name" value="Endonuclease/exonuclease/phosphatase"/>
    <property type="match status" value="1"/>
</dbReference>
<dbReference type="PROSITE" id="PS50158">
    <property type="entry name" value="ZF_CCHC"/>
    <property type="match status" value="1"/>
</dbReference>
<organism evidence="4">
    <name type="scientific">Tanacetum cinerariifolium</name>
    <name type="common">Dalmatian daisy</name>
    <name type="synonym">Chrysanthemum cinerariifolium</name>
    <dbReference type="NCBI Taxonomy" id="118510"/>
    <lineage>
        <taxon>Eukaryota</taxon>
        <taxon>Viridiplantae</taxon>
        <taxon>Streptophyta</taxon>
        <taxon>Embryophyta</taxon>
        <taxon>Tracheophyta</taxon>
        <taxon>Spermatophyta</taxon>
        <taxon>Magnoliopsida</taxon>
        <taxon>eudicotyledons</taxon>
        <taxon>Gunneridae</taxon>
        <taxon>Pentapetalae</taxon>
        <taxon>asterids</taxon>
        <taxon>campanulids</taxon>
        <taxon>Asterales</taxon>
        <taxon>Asteraceae</taxon>
        <taxon>Asteroideae</taxon>
        <taxon>Anthemideae</taxon>
        <taxon>Anthemidinae</taxon>
        <taxon>Tanacetum</taxon>
    </lineage>
</organism>
<sequence length="1024" mass="116517">MESLRTIRASLMRISLADQGTTIGPCRVCIVTTQKKFISKDVTVSVNDLIVNVHELATWSINIDKVQDSDDDTSEKEDGINNSGIGDLISEHNLDEESKMTRLELFRIKSMWGNYSFDYVVSMARGFSGGLISIRDPSMFVQSKRWCSDHFIIAQGNSLGYLLIFIHRHSGKHVLFGDLNEVRNKFERFGSSFSTSEAHIFNTFIDSSGLIEIPMGGRRFTWMDREGSKLSKLDCFLLTDSILDSQPGLVDTVLDHGWSDHNPILLHVQKSNYGPVPFKFFHSQLQRLGFDDLIHKSLEECFEHLIRRFVGRGNEPDPRDVKIASLKQWIQELEFLPLQQDSPAEEAKTESNVWDDGSEDVNSFGGGNPGFHDDHYDNLFLTKETESEPLIWDIGDEEEGYPFVNIYPSFKKNLSYVIKEDKGFVEKGGIGGEEDNIEDDVVVANNIFNQQQQQPKFPQLDSGLTVPVFKQGDDPIDAINHMMSFLSAVVTSRYLTTNNQLRNSSNPRQQATINDERVTLQPIQGRKNSFTSGTSRTYTPAASGSNSGKQRTVICYNCKWEGHMSKQCTKPKRKQDDSWFKDKVLLVQAQVNGQILHEKELAFLANLGITEGQATQTVVTHNVAYQADELDAYDSDCDELNIAKVALIANLSHYGSDALAEAAVQNLKTSAQQDALILSMIEQLKTQLINCTKINLDNKNSHEQNAEIDRLKQTLSEQLPQKESLMKTVTVLKNDFKKEESRNINREIALEKKIKHWIILFIKEINQRKLFKAQQLEPKLYDGNVIKNTCAIVILDSEETLMLAEESRLKMILKPQDPMVLEKKNSINSSDPNPSKRPTKFDVHKEHPKVSTVNTSLKKLKHHLDGFDVVVKDKTTPTAITEGSWGFEHTKACFSDEIIPFVKALKDIFNTFDQYLIDKLTEVQNVFHQMEQAVEQHRLESKMFKVKMNQVLNANERLMEQIITKDIVNTVVNSFVNNASVNLHECKKCLKLETELLNRKYFIKKRLTINYFEVIQLLKNIASL</sequence>
<dbReference type="Pfam" id="PF00098">
    <property type="entry name" value="zf-CCHC"/>
    <property type="match status" value="1"/>
</dbReference>
<keyword evidence="4" id="KW-0808">Transferase</keyword>